<protein>
    <submittedName>
        <fullName evidence="1">Uncharacterized protein</fullName>
    </submittedName>
</protein>
<comment type="caution">
    <text evidence="1">The sequence shown here is derived from an EMBL/GenBank/DDBJ whole genome shotgun (WGS) entry which is preliminary data.</text>
</comment>
<dbReference type="Proteomes" id="UP001225646">
    <property type="component" value="Unassembled WGS sequence"/>
</dbReference>
<accession>A0ABT9VSK3</accession>
<sequence>MNEKLAVSIVRAIIRDIYGRYGMEQYFRSTEPRMLVNIYEKWIHVVSVELKKAGVINEIYEPLNTEEMSFVDIVYRVDYYLIDEERESGEE</sequence>
<dbReference type="EMBL" id="JAUSTR010000034">
    <property type="protein sequence ID" value="MDQ0163971.1"/>
    <property type="molecule type" value="Genomic_DNA"/>
</dbReference>
<keyword evidence="2" id="KW-1185">Reference proteome</keyword>
<evidence type="ECO:0000313" key="2">
    <source>
        <dbReference type="Proteomes" id="UP001225646"/>
    </source>
</evidence>
<evidence type="ECO:0000313" key="1">
    <source>
        <dbReference type="EMBL" id="MDQ0163971.1"/>
    </source>
</evidence>
<dbReference type="RefSeq" id="WP_419152881.1">
    <property type="nucleotide sequence ID" value="NZ_JAUSTR010000034.1"/>
</dbReference>
<organism evidence="1 2">
    <name type="scientific">Aeribacillus alveayuensis</name>
    <dbReference type="NCBI Taxonomy" id="279215"/>
    <lineage>
        <taxon>Bacteria</taxon>
        <taxon>Bacillati</taxon>
        <taxon>Bacillota</taxon>
        <taxon>Bacilli</taxon>
        <taxon>Bacillales</taxon>
        <taxon>Bacillaceae</taxon>
        <taxon>Aeribacillus</taxon>
    </lineage>
</organism>
<gene>
    <name evidence="1" type="ORF">J2S06_003115</name>
</gene>
<reference evidence="1 2" key="1">
    <citation type="submission" date="2023-07" db="EMBL/GenBank/DDBJ databases">
        <title>Genomic Encyclopedia of Type Strains, Phase IV (KMG-IV): sequencing the most valuable type-strain genomes for metagenomic binning, comparative biology and taxonomic classification.</title>
        <authorList>
            <person name="Goeker M."/>
        </authorList>
    </citation>
    <scope>NUCLEOTIDE SEQUENCE [LARGE SCALE GENOMIC DNA]</scope>
    <source>
        <strain evidence="1 2">DSM 19092</strain>
    </source>
</reference>
<proteinExistence type="predicted"/>
<name>A0ABT9VSK3_9BACI</name>